<dbReference type="Gene3D" id="3.50.50.60">
    <property type="entry name" value="FAD/NAD(P)-binding domain"/>
    <property type="match status" value="2"/>
</dbReference>
<dbReference type="InterPro" id="IPR036188">
    <property type="entry name" value="FAD/NAD-bd_sf"/>
</dbReference>
<dbReference type="GO" id="GO:0004148">
    <property type="term" value="F:dihydrolipoyl dehydrogenase (NADH) activity"/>
    <property type="evidence" value="ECO:0007669"/>
    <property type="project" value="TreeGrafter"/>
</dbReference>
<protein>
    <recommendedName>
        <fullName evidence="4">NAD(P)(+) transhydrogenase (Si-specific)</fullName>
        <ecNumber evidence="4">1.6.1.1</ecNumber>
    </recommendedName>
    <alternativeName>
        <fullName evidence="11">NAD(P)(+) transhydrogenase [B-specific]</fullName>
    </alternativeName>
</protein>
<evidence type="ECO:0000259" key="12">
    <source>
        <dbReference type="Pfam" id="PF02852"/>
    </source>
</evidence>
<feature type="non-terminal residue" evidence="14">
    <location>
        <position position="569"/>
    </location>
</feature>
<keyword evidence="6" id="KW-0285">Flavoprotein</keyword>
<feature type="domain" description="Pyridine nucleotide-disulphide oxidoreductase dimerisation" evidence="12">
    <location>
        <begin position="437"/>
        <end position="541"/>
    </location>
</feature>
<feature type="domain" description="FAD/NAD(P)-binding" evidence="13">
    <location>
        <begin position="1"/>
        <end position="379"/>
    </location>
</feature>
<comment type="subcellular location">
    <subcellularLocation>
        <location evidence="3">Cytoplasm</location>
    </subcellularLocation>
</comment>
<dbReference type="InterPro" id="IPR050151">
    <property type="entry name" value="Class-I_Pyr_Nuc-Dis_Oxidored"/>
</dbReference>
<evidence type="ECO:0000259" key="13">
    <source>
        <dbReference type="Pfam" id="PF07992"/>
    </source>
</evidence>
<evidence type="ECO:0000256" key="10">
    <source>
        <dbReference type="ARBA" id="ARBA00023027"/>
    </source>
</evidence>
<proteinExistence type="predicted"/>
<dbReference type="OrthoDB" id="361797at2759"/>
<evidence type="ECO:0000256" key="7">
    <source>
        <dbReference type="ARBA" id="ARBA00022827"/>
    </source>
</evidence>
<keyword evidence="7" id="KW-0274">FAD</keyword>
<keyword evidence="10" id="KW-0520">NAD</keyword>
<name>A0A1E7EY08_9STRA</name>
<dbReference type="Pfam" id="PF02852">
    <property type="entry name" value="Pyr_redox_dim"/>
    <property type="match status" value="1"/>
</dbReference>
<dbReference type="SUPFAM" id="SSF55424">
    <property type="entry name" value="FAD/NAD-linked reductases, dimerisation (C-terminal) domain"/>
    <property type="match status" value="1"/>
</dbReference>
<feature type="non-terminal residue" evidence="14">
    <location>
        <position position="1"/>
    </location>
</feature>
<dbReference type="InterPro" id="IPR016156">
    <property type="entry name" value="FAD/NAD-linked_Rdtase_dimer_sf"/>
</dbReference>
<evidence type="ECO:0000256" key="5">
    <source>
        <dbReference type="ARBA" id="ARBA00022490"/>
    </source>
</evidence>
<dbReference type="GO" id="GO:0005829">
    <property type="term" value="C:cytosol"/>
    <property type="evidence" value="ECO:0007669"/>
    <property type="project" value="TreeGrafter"/>
</dbReference>
<keyword evidence="8" id="KW-0521">NADP</keyword>
<accession>A0A1E7EY08</accession>
<dbReference type="InterPro" id="IPR023753">
    <property type="entry name" value="FAD/NAD-binding_dom"/>
</dbReference>
<keyword evidence="9" id="KW-0560">Oxidoreductase</keyword>
<comment type="function">
    <text evidence="2">Conversion of NADPH, generated by peripheral catabolic pathways, to NADH, which can enter the respiratory chain for energy generation.</text>
</comment>
<evidence type="ECO:0000256" key="3">
    <source>
        <dbReference type="ARBA" id="ARBA00004496"/>
    </source>
</evidence>
<dbReference type="PANTHER" id="PTHR22912">
    <property type="entry name" value="DISULFIDE OXIDOREDUCTASE"/>
    <property type="match status" value="1"/>
</dbReference>
<dbReference type="AlphaFoldDB" id="A0A1E7EY08"/>
<evidence type="ECO:0000313" key="14">
    <source>
        <dbReference type="EMBL" id="OEU10714.1"/>
    </source>
</evidence>
<evidence type="ECO:0000256" key="4">
    <source>
        <dbReference type="ARBA" id="ARBA00012772"/>
    </source>
</evidence>
<evidence type="ECO:0000256" key="1">
    <source>
        <dbReference type="ARBA" id="ARBA00001974"/>
    </source>
</evidence>
<gene>
    <name evidence="14" type="ORF">FRACYDRAFT_136729</name>
</gene>
<comment type="cofactor">
    <cofactor evidence="1">
        <name>FAD</name>
        <dbReference type="ChEBI" id="CHEBI:57692"/>
    </cofactor>
</comment>
<dbReference type="InterPro" id="IPR004099">
    <property type="entry name" value="Pyr_nucl-diS_OxRdtase_dimer"/>
</dbReference>
<evidence type="ECO:0000256" key="11">
    <source>
        <dbReference type="ARBA" id="ARBA00031183"/>
    </source>
</evidence>
<evidence type="ECO:0000256" key="8">
    <source>
        <dbReference type="ARBA" id="ARBA00022857"/>
    </source>
</evidence>
<dbReference type="GO" id="GO:0003957">
    <property type="term" value="F:NAD(P)+ transhydrogenase (Si-specific) activity"/>
    <property type="evidence" value="ECO:0007669"/>
    <property type="project" value="UniProtKB-EC"/>
</dbReference>
<dbReference type="PRINTS" id="PR00411">
    <property type="entry name" value="PNDRDTASEI"/>
</dbReference>
<evidence type="ECO:0000313" key="15">
    <source>
        <dbReference type="Proteomes" id="UP000095751"/>
    </source>
</evidence>
<evidence type="ECO:0000256" key="9">
    <source>
        <dbReference type="ARBA" id="ARBA00023002"/>
    </source>
</evidence>
<dbReference type="PRINTS" id="PR00368">
    <property type="entry name" value="FADPNR"/>
</dbReference>
<dbReference type="Pfam" id="PF07992">
    <property type="entry name" value="Pyr_redox_2"/>
    <property type="match status" value="1"/>
</dbReference>
<dbReference type="InParanoid" id="A0A1E7EY08"/>
<dbReference type="GO" id="GO:0006103">
    <property type="term" value="P:2-oxoglutarate metabolic process"/>
    <property type="evidence" value="ECO:0007669"/>
    <property type="project" value="TreeGrafter"/>
</dbReference>
<dbReference type="Gene3D" id="3.30.390.30">
    <property type="match status" value="1"/>
</dbReference>
<dbReference type="EMBL" id="KV784370">
    <property type="protein sequence ID" value="OEU10714.1"/>
    <property type="molecule type" value="Genomic_DNA"/>
</dbReference>
<sequence length="569" mass="60326">YDLAVIGAGPVGVQAAIAAASQMLKTKVVLIDAPRASGKLMNEETNEDLSIGGPTGLFSKALRDTAKRIQVSALRGMGLREDSVWNEIVSSCAELASFNARDIKRQLEYAGVTLVEGYAKFEDNSNGGSHHLVISNDDDNGKTTTTTTTTISTDKILIATGSRPFRPSGIPFDGVRVFDSDSINGLNYLPKSVVITGSGIVAIEFAKIFSNLGCDDVTLLIRDNSPKNALMKIGLDKDIAATLVADLIRSGIKIERGCEVGTIEVPSSSAMASATAANAYNNQNRIVPLKISLKAKGGENDRPLSSVHEIKCDAYVAAVGRLPNTNNLNLEAAGIEVDEYGGIAVDNLFRANGVKDRNVYGAGDVLGRPFLASTGVAQGVAAVKNMFPPSNPLDNDTSAIVSMCDPNDESCALEDDLLSQAAGVNPTTLTANPFAFPVGIWSSPEAAYFGLSTKQAEILGIDAGEGIALYAECLRGLVFSPNGLLKLVFQKSTGRIVGVHICGDDACELIHYGMEVVKNRRTITDVANSLYSAVTFHEMYRIAAISCMDPKAARKSRAAVGRALTERRR</sequence>
<dbReference type="EC" id="1.6.1.1" evidence="4"/>
<dbReference type="Proteomes" id="UP000095751">
    <property type="component" value="Unassembled WGS sequence"/>
</dbReference>
<dbReference type="PANTHER" id="PTHR22912:SF93">
    <property type="entry name" value="SOLUBLE PYRIDINE NUCLEOTIDE TRANSHYDROGENASE"/>
    <property type="match status" value="1"/>
</dbReference>
<evidence type="ECO:0000256" key="2">
    <source>
        <dbReference type="ARBA" id="ARBA00002842"/>
    </source>
</evidence>
<organism evidence="14 15">
    <name type="scientific">Fragilariopsis cylindrus CCMP1102</name>
    <dbReference type="NCBI Taxonomy" id="635003"/>
    <lineage>
        <taxon>Eukaryota</taxon>
        <taxon>Sar</taxon>
        <taxon>Stramenopiles</taxon>
        <taxon>Ochrophyta</taxon>
        <taxon>Bacillariophyta</taxon>
        <taxon>Bacillariophyceae</taxon>
        <taxon>Bacillariophycidae</taxon>
        <taxon>Bacillariales</taxon>
        <taxon>Bacillariaceae</taxon>
        <taxon>Fragilariopsis</taxon>
    </lineage>
</organism>
<dbReference type="SUPFAM" id="SSF51905">
    <property type="entry name" value="FAD/NAD(P)-binding domain"/>
    <property type="match status" value="1"/>
</dbReference>
<dbReference type="KEGG" id="fcy:FRACYDRAFT_136729"/>
<keyword evidence="5" id="KW-0963">Cytoplasm</keyword>
<evidence type="ECO:0000256" key="6">
    <source>
        <dbReference type="ARBA" id="ARBA00022630"/>
    </source>
</evidence>
<keyword evidence="15" id="KW-1185">Reference proteome</keyword>
<dbReference type="GO" id="GO:0050660">
    <property type="term" value="F:flavin adenine dinucleotide binding"/>
    <property type="evidence" value="ECO:0007669"/>
    <property type="project" value="TreeGrafter"/>
</dbReference>
<reference evidence="14 15" key="1">
    <citation type="submission" date="2016-09" db="EMBL/GenBank/DDBJ databases">
        <title>Extensive genetic diversity and differential bi-allelic expression allows diatom success in the polar Southern Ocean.</title>
        <authorList>
            <consortium name="DOE Joint Genome Institute"/>
            <person name="Mock T."/>
            <person name="Otillar R.P."/>
            <person name="Strauss J."/>
            <person name="Dupont C."/>
            <person name="Frickenhaus S."/>
            <person name="Maumus F."/>
            <person name="Mcmullan M."/>
            <person name="Sanges R."/>
            <person name="Schmutz J."/>
            <person name="Toseland A."/>
            <person name="Valas R."/>
            <person name="Veluchamy A."/>
            <person name="Ward B.J."/>
            <person name="Allen A."/>
            <person name="Barry K."/>
            <person name="Falciatore A."/>
            <person name="Ferrante M."/>
            <person name="Fortunato A.E."/>
            <person name="Gloeckner G."/>
            <person name="Gruber A."/>
            <person name="Hipkin R."/>
            <person name="Janech M."/>
            <person name="Kroth P."/>
            <person name="Leese F."/>
            <person name="Lindquist E."/>
            <person name="Lyon B.R."/>
            <person name="Martin J."/>
            <person name="Mayer C."/>
            <person name="Parker M."/>
            <person name="Quesneville H."/>
            <person name="Raymond J."/>
            <person name="Uhlig C."/>
            <person name="Valentin K.U."/>
            <person name="Worden A.Z."/>
            <person name="Armbrust E.V."/>
            <person name="Bowler C."/>
            <person name="Green B."/>
            <person name="Moulton V."/>
            <person name="Van Oosterhout C."/>
            <person name="Grigoriev I."/>
        </authorList>
    </citation>
    <scope>NUCLEOTIDE SEQUENCE [LARGE SCALE GENOMIC DNA]</scope>
    <source>
        <strain evidence="14 15">CCMP1102</strain>
    </source>
</reference>